<proteinExistence type="predicted"/>
<dbReference type="AlphaFoldDB" id="A0A395S191"/>
<evidence type="ECO:0000313" key="1">
    <source>
        <dbReference type="EMBL" id="RGP66007.1"/>
    </source>
</evidence>
<keyword evidence="2" id="KW-1185">Reference proteome</keyword>
<organism evidence="1 2">
    <name type="scientific">Fusarium sporotrichioides</name>
    <dbReference type="NCBI Taxonomy" id="5514"/>
    <lineage>
        <taxon>Eukaryota</taxon>
        <taxon>Fungi</taxon>
        <taxon>Dikarya</taxon>
        <taxon>Ascomycota</taxon>
        <taxon>Pezizomycotina</taxon>
        <taxon>Sordariomycetes</taxon>
        <taxon>Hypocreomycetidae</taxon>
        <taxon>Hypocreales</taxon>
        <taxon>Nectriaceae</taxon>
        <taxon>Fusarium</taxon>
    </lineage>
</organism>
<dbReference type="Proteomes" id="UP000266152">
    <property type="component" value="Unassembled WGS sequence"/>
</dbReference>
<comment type="caution">
    <text evidence="1">The sequence shown here is derived from an EMBL/GenBank/DDBJ whole genome shotgun (WGS) entry which is preliminary data.</text>
</comment>
<gene>
    <name evidence="1" type="ORF">FSPOR_6833</name>
</gene>
<reference evidence="1 2" key="1">
    <citation type="journal article" date="2018" name="PLoS Pathog.">
        <title>Evolution of structural diversity of trichothecenes, a family of toxins produced by plant pathogenic and entomopathogenic fungi.</title>
        <authorList>
            <person name="Proctor R.H."/>
            <person name="McCormick S.P."/>
            <person name="Kim H.S."/>
            <person name="Cardoza R.E."/>
            <person name="Stanley A.M."/>
            <person name="Lindo L."/>
            <person name="Kelly A."/>
            <person name="Brown D.W."/>
            <person name="Lee T."/>
            <person name="Vaughan M.M."/>
            <person name="Alexander N.J."/>
            <person name="Busman M."/>
            <person name="Gutierrez S."/>
        </authorList>
    </citation>
    <scope>NUCLEOTIDE SEQUENCE [LARGE SCALE GENOMIC DNA]</scope>
    <source>
        <strain evidence="1 2">NRRL 3299</strain>
    </source>
</reference>
<name>A0A395S191_FUSSP</name>
<protein>
    <submittedName>
        <fullName evidence="1">Uncharacterized protein</fullName>
    </submittedName>
</protein>
<evidence type="ECO:0000313" key="2">
    <source>
        <dbReference type="Proteomes" id="UP000266152"/>
    </source>
</evidence>
<accession>A0A395S191</accession>
<dbReference type="EMBL" id="PXOF01000097">
    <property type="protein sequence ID" value="RGP66007.1"/>
    <property type="molecule type" value="Genomic_DNA"/>
</dbReference>
<sequence>MAHEPRVEWFLVKANLNPPLRLSRLTIPADQDFLPFDLPNSVIAHNLLVQARKCSPNYKPPESQVWHLVRTRSQKATACNTSNWTFTKHEIARAFDELLDQSTLPPTGVAQALLMQTSLSSIDELWGHLHDQSLEKKMRSKRLSSDLTQLNAAAMTWLDKVVSLDNFNYIHLICQAKVSQAVLDKALGIALSKPSLRAMKLLLSFGADASSYLETIDLHIQAGNLEFIELLLSAPGSLGIGAWKECLDREISRAESGGTFSISFVLLLLSNRPEVASASLLLSTLRLKNLEATAIVMAYSTSSQVFYDIRHQTFDVVSHYRGDDARFAFFTLLSQCGLIEDSLQAREEVFRNVKDRHVRLVKLLVGDGVAVDEPSCNALQWAVSQLDFEMMEILTRGNITRPPTYLLTSLPEGVSEKDIVHVTAILRSGDVCRQSLVREDNGHITSIPLVK</sequence>